<evidence type="ECO:0000256" key="4">
    <source>
        <dbReference type="ARBA" id="ARBA00003889"/>
    </source>
</evidence>
<dbReference type="Gene3D" id="3.60.15.10">
    <property type="entry name" value="Ribonuclease Z/Hydroxyacylglutathione hydrolase-like"/>
    <property type="match status" value="1"/>
</dbReference>
<evidence type="ECO:0000256" key="5">
    <source>
        <dbReference type="ARBA" id="ARBA00004692"/>
    </source>
</evidence>
<dbReference type="PANTHER" id="PTHR34848:SF1">
    <property type="entry name" value="BIFUNCTIONAL ADENOSYLCOBALAMIN BIOSYNTHESIS PROTEIN COBU"/>
    <property type="match status" value="1"/>
</dbReference>
<comment type="pathway">
    <text evidence="6">Cofactor biosynthesis; adenosylcobalamin biosynthesis; adenosylcobalamin from cob(II)yrinate a,c-diamide: step 5/7.</text>
</comment>
<comment type="function">
    <text evidence="4">Catalyzes ATP-dependent phosphorylation of adenosylcobinamide and addition of GMP to adenosylcobinamide phosphate.</text>
</comment>
<dbReference type="InterPro" id="IPR027417">
    <property type="entry name" value="P-loop_NTPase"/>
</dbReference>
<keyword evidence="13 19" id="KW-0418">Kinase</keyword>
<dbReference type="GO" id="GO:0009236">
    <property type="term" value="P:cobalamin biosynthetic process"/>
    <property type="evidence" value="ECO:0007669"/>
    <property type="project" value="UniProtKB-UniPathway"/>
</dbReference>
<evidence type="ECO:0000256" key="7">
    <source>
        <dbReference type="ARBA" id="ARBA00007490"/>
    </source>
</evidence>
<accession>A0A7Y9USE4</accession>
<keyword evidence="14" id="KW-0067">ATP-binding</keyword>
<comment type="catalytic activity">
    <reaction evidence="3">
        <text>adenosylcob(III)inamide + GTP = adenosylcob(III)inamide phosphate + GDP + H(+)</text>
        <dbReference type="Rhea" id="RHEA:15765"/>
        <dbReference type="ChEBI" id="CHEBI:2480"/>
        <dbReference type="ChEBI" id="CHEBI:15378"/>
        <dbReference type="ChEBI" id="CHEBI:37565"/>
        <dbReference type="ChEBI" id="CHEBI:58189"/>
        <dbReference type="ChEBI" id="CHEBI:58502"/>
        <dbReference type="EC" id="2.7.1.156"/>
    </reaction>
</comment>
<evidence type="ECO:0000256" key="3">
    <source>
        <dbReference type="ARBA" id="ARBA00001522"/>
    </source>
</evidence>
<evidence type="ECO:0000256" key="2">
    <source>
        <dbReference type="ARBA" id="ARBA00000711"/>
    </source>
</evidence>
<dbReference type="RefSeq" id="WP_179518055.1">
    <property type="nucleotide sequence ID" value="NZ_JACCAC010000001.1"/>
</dbReference>
<keyword evidence="19" id="KW-0548">Nucleotidyltransferase</keyword>
<keyword evidence="15" id="KW-0342">GTP-binding</keyword>
<evidence type="ECO:0000256" key="16">
    <source>
        <dbReference type="ARBA" id="ARBA00029570"/>
    </source>
</evidence>
<dbReference type="SUPFAM" id="SSF56281">
    <property type="entry name" value="Metallo-hydrolase/oxidoreductase"/>
    <property type="match status" value="1"/>
</dbReference>
<dbReference type="SUPFAM" id="SSF52540">
    <property type="entry name" value="P-loop containing nucleoside triphosphate hydrolases"/>
    <property type="match status" value="1"/>
</dbReference>
<dbReference type="PANTHER" id="PTHR34848">
    <property type="match status" value="1"/>
</dbReference>
<comment type="pathway">
    <text evidence="5">Cofactor biosynthesis; adenosylcobalamin biosynthesis; adenosylcobalamin from cob(II)yrinate a,c-diamide: step 6/7.</text>
</comment>
<dbReference type="GO" id="GO:0005524">
    <property type="term" value="F:ATP binding"/>
    <property type="evidence" value="ECO:0007669"/>
    <property type="project" value="UniProtKB-KW"/>
</dbReference>
<keyword evidence="20" id="KW-1185">Reference proteome</keyword>
<dbReference type="CDD" id="cd00544">
    <property type="entry name" value="CobU"/>
    <property type="match status" value="1"/>
</dbReference>
<evidence type="ECO:0000256" key="8">
    <source>
        <dbReference type="ARBA" id="ARBA00012016"/>
    </source>
</evidence>
<dbReference type="InterPro" id="IPR036866">
    <property type="entry name" value="RibonucZ/Hydroxyglut_hydro"/>
</dbReference>
<evidence type="ECO:0000256" key="17">
    <source>
        <dbReference type="ARBA" id="ARBA00030571"/>
    </source>
</evidence>
<dbReference type="EC" id="2.7.7.62" evidence="9"/>
<dbReference type="EMBL" id="JACCAC010000001">
    <property type="protein sequence ID" value="NYG55649.1"/>
    <property type="molecule type" value="Genomic_DNA"/>
</dbReference>
<evidence type="ECO:0000256" key="15">
    <source>
        <dbReference type="ARBA" id="ARBA00023134"/>
    </source>
</evidence>
<comment type="similarity">
    <text evidence="7">Belongs to the CobU/CobP family.</text>
</comment>
<proteinExistence type="inferred from homology"/>
<dbReference type="GO" id="GO:0008820">
    <property type="term" value="F:cobinamide phosphate guanylyltransferase activity"/>
    <property type="evidence" value="ECO:0007669"/>
    <property type="project" value="UniProtKB-EC"/>
</dbReference>
<dbReference type="Pfam" id="PF02283">
    <property type="entry name" value="CobU"/>
    <property type="match status" value="1"/>
</dbReference>
<evidence type="ECO:0000313" key="19">
    <source>
        <dbReference type="EMBL" id="NYG55649.1"/>
    </source>
</evidence>
<keyword evidence="11 19" id="KW-0808">Transferase</keyword>
<evidence type="ECO:0000256" key="13">
    <source>
        <dbReference type="ARBA" id="ARBA00022777"/>
    </source>
</evidence>
<dbReference type="GO" id="GO:0043752">
    <property type="term" value="F:adenosylcobinamide kinase activity"/>
    <property type="evidence" value="ECO:0007669"/>
    <property type="project" value="UniProtKB-EC"/>
</dbReference>
<evidence type="ECO:0000313" key="20">
    <source>
        <dbReference type="Proteomes" id="UP000544110"/>
    </source>
</evidence>
<name>A0A7Y9USE4_9ACTN</name>
<evidence type="ECO:0000256" key="10">
    <source>
        <dbReference type="ARBA" id="ARBA00022573"/>
    </source>
</evidence>
<protein>
    <recommendedName>
        <fullName evidence="16">Adenosylcobinamide kinase</fullName>
        <ecNumber evidence="8">2.7.1.156</ecNumber>
        <ecNumber evidence="9">2.7.7.62</ecNumber>
    </recommendedName>
    <alternativeName>
        <fullName evidence="17">Adenosylcobinamide-phosphate guanylyltransferase</fullName>
    </alternativeName>
</protein>
<dbReference type="EC" id="2.7.1.156" evidence="8"/>
<evidence type="ECO:0000256" key="12">
    <source>
        <dbReference type="ARBA" id="ARBA00022741"/>
    </source>
</evidence>
<dbReference type="UniPathway" id="UPA00148">
    <property type="reaction ID" value="UER00236"/>
</dbReference>
<dbReference type="GO" id="GO:0005525">
    <property type="term" value="F:GTP binding"/>
    <property type="evidence" value="ECO:0007669"/>
    <property type="project" value="UniProtKB-KW"/>
</dbReference>
<comment type="catalytic activity">
    <reaction evidence="2">
        <text>adenosylcob(III)inamide phosphate + GTP + H(+) = adenosylcob(III)inamide-GDP + diphosphate</text>
        <dbReference type="Rhea" id="RHEA:22712"/>
        <dbReference type="ChEBI" id="CHEBI:15378"/>
        <dbReference type="ChEBI" id="CHEBI:33019"/>
        <dbReference type="ChEBI" id="CHEBI:37565"/>
        <dbReference type="ChEBI" id="CHEBI:58502"/>
        <dbReference type="ChEBI" id="CHEBI:60487"/>
        <dbReference type="EC" id="2.7.7.62"/>
    </reaction>
</comment>
<evidence type="ECO:0000256" key="9">
    <source>
        <dbReference type="ARBA" id="ARBA00012523"/>
    </source>
</evidence>
<keyword evidence="12" id="KW-0547">Nucleotide-binding</keyword>
<reference evidence="19 20" key="1">
    <citation type="submission" date="2020-07" db="EMBL/GenBank/DDBJ databases">
        <title>Sequencing the genomes of 1000 actinobacteria strains.</title>
        <authorList>
            <person name="Klenk H.-P."/>
        </authorList>
    </citation>
    <scope>NUCLEOTIDE SEQUENCE [LARGE SCALE GENOMIC DNA]</scope>
    <source>
        <strain evidence="19 20">DSM 24552</strain>
    </source>
</reference>
<dbReference type="Proteomes" id="UP000544110">
    <property type="component" value="Unassembled WGS sequence"/>
</dbReference>
<evidence type="ECO:0000256" key="1">
    <source>
        <dbReference type="ARBA" id="ARBA00000312"/>
    </source>
</evidence>
<evidence type="ECO:0000259" key="18">
    <source>
        <dbReference type="SMART" id="SM00849"/>
    </source>
</evidence>
<evidence type="ECO:0000256" key="11">
    <source>
        <dbReference type="ARBA" id="ARBA00022679"/>
    </source>
</evidence>
<keyword evidence="10" id="KW-0169">Cobalamin biosynthesis</keyword>
<evidence type="ECO:0000256" key="14">
    <source>
        <dbReference type="ARBA" id="ARBA00022840"/>
    </source>
</evidence>
<dbReference type="InterPro" id="IPR003203">
    <property type="entry name" value="CobU/CobP"/>
</dbReference>
<dbReference type="SMART" id="SM00849">
    <property type="entry name" value="Lactamase_B"/>
    <property type="match status" value="1"/>
</dbReference>
<sequence length="462" mass="48505">MRLRLLGTGAADGWPNAFCRCASCGAERAAGRWRTQTSALLDDVLLLDCGPATPAAAERCGTSLAGVRAVLWTHQHADHCSPATLMFRDWVGDAPLVVLGPPDAVAAARPWLSPDAPVTWVPVRPGEVHEVAGCTVRVLEAAHRTGLGDGDAPDAVLYDVATPDGGRLLWATDTGALPAATVAAAEGAAYDVVALEETFGDRADLAGEGHLGLVGFAEQLRRLRAVGAVVPGTDVLAVHLSHHNPPTPELARRLRDCGARVVDDGTVVTVGPHGQGEPGPVVPPSTGRTLVLGGARSGKSREAERLLTSADDVTYVATSYPPGDDPEWVERVARHRAQRPARWTTLETTDLVPLLQADGGPLLVDCLTLWLTRVFDAHDAWDDDAWAAGAGDAVAAECAALVAAWCATGRRVVAVSNEVGQGLVPATAALRRWRDEVGRLNAALAAESEDVRWCVAGRVVRL</sequence>
<comment type="catalytic activity">
    <reaction evidence="1">
        <text>adenosylcob(III)inamide + ATP = adenosylcob(III)inamide phosphate + ADP + H(+)</text>
        <dbReference type="Rhea" id="RHEA:15769"/>
        <dbReference type="ChEBI" id="CHEBI:2480"/>
        <dbReference type="ChEBI" id="CHEBI:15378"/>
        <dbReference type="ChEBI" id="CHEBI:30616"/>
        <dbReference type="ChEBI" id="CHEBI:58502"/>
        <dbReference type="ChEBI" id="CHEBI:456216"/>
        <dbReference type="EC" id="2.7.1.156"/>
    </reaction>
</comment>
<evidence type="ECO:0000256" key="6">
    <source>
        <dbReference type="ARBA" id="ARBA00005159"/>
    </source>
</evidence>
<gene>
    <name evidence="19" type="ORF">BJ989_001953</name>
</gene>
<dbReference type="Gene3D" id="3.40.50.300">
    <property type="entry name" value="P-loop containing nucleotide triphosphate hydrolases"/>
    <property type="match status" value="1"/>
</dbReference>
<comment type="caution">
    <text evidence="19">The sequence shown here is derived from an EMBL/GenBank/DDBJ whole genome shotgun (WGS) entry which is preliminary data.</text>
</comment>
<dbReference type="InterPro" id="IPR001279">
    <property type="entry name" value="Metallo-B-lactamas"/>
</dbReference>
<organism evidence="19 20">
    <name type="scientific">Nocardioides perillae</name>
    <dbReference type="NCBI Taxonomy" id="1119534"/>
    <lineage>
        <taxon>Bacteria</taxon>
        <taxon>Bacillati</taxon>
        <taxon>Actinomycetota</taxon>
        <taxon>Actinomycetes</taxon>
        <taxon>Propionibacteriales</taxon>
        <taxon>Nocardioidaceae</taxon>
        <taxon>Nocardioides</taxon>
    </lineage>
</organism>
<feature type="domain" description="Metallo-beta-lactamase" evidence="18">
    <location>
        <begin position="35"/>
        <end position="210"/>
    </location>
</feature>
<dbReference type="AlphaFoldDB" id="A0A7Y9USE4"/>
<dbReference type="Pfam" id="PF12706">
    <property type="entry name" value="Lactamase_B_2"/>
    <property type="match status" value="1"/>
</dbReference>